<keyword evidence="1" id="KW-0812">Transmembrane</keyword>
<dbReference type="RefSeq" id="WP_277105148.1">
    <property type="nucleotide sequence ID" value="NZ_BAAAJS010000017.1"/>
</dbReference>
<feature type="transmembrane region" description="Helical" evidence="1">
    <location>
        <begin position="57"/>
        <end position="77"/>
    </location>
</feature>
<gene>
    <name evidence="3" type="ORF">J2S37_000541</name>
</gene>
<feature type="transmembrane region" description="Helical" evidence="1">
    <location>
        <begin position="202"/>
        <end position="220"/>
    </location>
</feature>
<feature type="transmembrane region" description="Helical" evidence="1">
    <location>
        <begin position="141"/>
        <end position="161"/>
    </location>
</feature>
<dbReference type="PANTHER" id="PTHR23028">
    <property type="entry name" value="ACETYLTRANSFERASE"/>
    <property type="match status" value="1"/>
</dbReference>
<keyword evidence="1" id="KW-0472">Membrane</keyword>
<feature type="transmembrane region" description="Helical" evidence="1">
    <location>
        <begin position="331"/>
        <end position="350"/>
    </location>
</feature>
<name>A0ABU2B5W9_9CORY</name>
<proteinExistence type="predicted"/>
<evidence type="ECO:0000313" key="4">
    <source>
        <dbReference type="Proteomes" id="UP001183619"/>
    </source>
</evidence>
<evidence type="ECO:0000259" key="2">
    <source>
        <dbReference type="Pfam" id="PF01757"/>
    </source>
</evidence>
<sequence length="368" mass="40810">MSPSYPQPAPAHDRGLNPMPRFKPALEGLRGISALGVLSTHVAFQTGVEPATHVGAILARFDFFVAVFFALSAFLLWRSPRLAGYYRRRFWRIMPAYWVCVLVCFALLPESFHTSVSTSLATLFFGQLFIPHGLVGGLTHLWSLCVEVAFYLVLPVAVLLLRNRSRRTRILILITVGIISLGWAFLPFVQASPTDTLPNRQIYPPAFTLWFILGMLLAELEHRPSAIKLRPLWWISAVGVAWFAGQEFFGPLGLTHPTAWEFALRIIAGTAFAALLLIPTVFCTHAPLLGSTIGTWLGRISYSVFLWHLPVLSIILRVTNTPPFSGHFPSIWILTTCFSILVGWISYELVEKPLRAGRAGISSTSGGV</sequence>
<organism evidence="3 4">
    <name type="scientific">Corynebacterium felinum</name>
    <dbReference type="NCBI Taxonomy" id="131318"/>
    <lineage>
        <taxon>Bacteria</taxon>
        <taxon>Bacillati</taxon>
        <taxon>Actinomycetota</taxon>
        <taxon>Actinomycetes</taxon>
        <taxon>Mycobacteriales</taxon>
        <taxon>Corynebacteriaceae</taxon>
        <taxon>Corynebacterium</taxon>
    </lineage>
</organism>
<reference evidence="3 4" key="1">
    <citation type="submission" date="2023-07" db="EMBL/GenBank/DDBJ databases">
        <title>Sequencing the genomes of 1000 actinobacteria strains.</title>
        <authorList>
            <person name="Klenk H.-P."/>
        </authorList>
    </citation>
    <scope>NUCLEOTIDE SEQUENCE [LARGE SCALE GENOMIC DNA]</scope>
    <source>
        <strain evidence="3 4">DSM 44508</strain>
    </source>
</reference>
<dbReference type="InterPro" id="IPR050879">
    <property type="entry name" value="Acyltransferase_3"/>
</dbReference>
<dbReference type="PANTHER" id="PTHR23028:SF53">
    <property type="entry name" value="ACYL_TRANSF_3 DOMAIN-CONTAINING PROTEIN"/>
    <property type="match status" value="1"/>
</dbReference>
<keyword evidence="4" id="KW-1185">Reference proteome</keyword>
<feature type="transmembrane region" description="Helical" evidence="1">
    <location>
        <begin position="170"/>
        <end position="190"/>
    </location>
</feature>
<feature type="transmembrane region" description="Helical" evidence="1">
    <location>
        <begin position="300"/>
        <end position="319"/>
    </location>
</feature>
<accession>A0ABU2B5W9</accession>
<keyword evidence="1" id="KW-1133">Transmembrane helix</keyword>
<comment type="caution">
    <text evidence="3">The sequence shown here is derived from an EMBL/GenBank/DDBJ whole genome shotgun (WGS) entry which is preliminary data.</text>
</comment>
<dbReference type="InterPro" id="IPR002656">
    <property type="entry name" value="Acyl_transf_3_dom"/>
</dbReference>
<feature type="transmembrane region" description="Helical" evidence="1">
    <location>
        <begin position="232"/>
        <end position="250"/>
    </location>
</feature>
<dbReference type="Pfam" id="PF01757">
    <property type="entry name" value="Acyl_transf_3"/>
    <property type="match status" value="1"/>
</dbReference>
<evidence type="ECO:0000256" key="1">
    <source>
        <dbReference type="SAM" id="Phobius"/>
    </source>
</evidence>
<evidence type="ECO:0000313" key="3">
    <source>
        <dbReference type="EMBL" id="MDR7354003.1"/>
    </source>
</evidence>
<feature type="domain" description="Acyltransferase 3" evidence="2">
    <location>
        <begin position="25"/>
        <end position="347"/>
    </location>
</feature>
<dbReference type="EMBL" id="JAVDYF010000001">
    <property type="protein sequence ID" value="MDR7354003.1"/>
    <property type="molecule type" value="Genomic_DNA"/>
</dbReference>
<feature type="transmembrane region" description="Helical" evidence="1">
    <location>
        <begin position="262"/>
        <end position="288"/>
    </location>
</feature>
<protein>
    <submittedName>
        <fullName evidence="3">Peptidoglycan/LPS O-acetylase OafA/YrhL</fullName>
    </submittedName>
</protein>
<feature type="transmembrane region" description="Helical" evidence="1">
    <location>
        <begin position="89"/>
        <end position="108"/>
    </location>
</feature>
<dbReference type="Proteomes" id="UP001183619">
    <property type="component" value="Unassembled WGS sequence"/>
</dbReference>